<feature type="chain" id="PRO_5026035735" description="GerMN domain-containing protein" evidence="1">
    <location>
        <begin position="22"/>
        <end position="296"/>
    </location>
</feature>
<sequence length="296" mass="32218">MRKIFVLLALALLLLPGCVAGKKVTPVQPATRVAPKQPAARVTPEQSAARITSAHLAQMEVTPVTTPTVYRYGPARGTARMTLKSESNGNSETSIFIMKYSVSKVGDSLLWHIFIPEWTSEGEHVKPMVPLVDITMDTDDRGVVGETKTTYPLFEALRITDPKVLASLNRTAENIKRLVYPLPEGAISNGDVMINAQPNLSLEALGPIKGAVQSRLEGEFSSDGKRYVAIASANRLSTSLKGEDIPLYFDTTGRTILAKDNMDALYSEAQVVCRDALANELATTKIIFEKISDDLN</sequence>
<evidence type="ECO:0008006" key="4">
    <source>
        <dbReference type="Google" id="ProtNLM"/>
    </source>
</evidence>
<accession>A0A6I6JMP6</accession>
<reference evidence="2 3" key="1">
    <citation type="submission" date="2019-11" db="EMBL/GenBank/DDBJ databases">
        <authorList>
            <person name="Zheng R.K."/>
            <person name="Sun C.M."/>
        </authorList>
    </citation>
    <scope>NUCLEOTIDE SEQUENCE [LARGE SCALE GENOMIC DNA]</scope>
    <source>
        <strain evidence="2 3">SRB007</strain>
    </source>
</reference>
<keyword evidence="1" id="KW-0732">Signal</keyword>
<feature type="signal peptide" evidence="1">
    <location>
        <begin position="1"/>
        <end position="21"/>
    </location>
</feature>
<protein>
    <recommendedName>
        <fullName evidence="4">GerMN domain-containing protein</fullName>
    </recommendedName>
</protein>
<gene>
    <name evidence="2" type="ORF">GM415_02035</name>
</gene>
<dbReference type="Proteomes" id="UP000428328">
    <property type="component" value="Chromosome"/>
</dbReference>
<dbReference type="AlphaFoldDB" id="A0A6I6JMP6"/>
<dbReference type="RefSeq" id="WP_158946175.1">
    <property type="nucleotide sequence ID" value="NZ_CP046400.1"/>
</dbReference>
<organism evidence="2 3">
    <name type="scientific">Pseudodesulfovibrio cashew</name>
    <dbReference type="NCBI Taxonomy" id="2678688"/>
    <lineage>
        <taxon>Bacteria</taxon>
        <taxon>Pseudomonadati</taxon>
        <taxon>Thermodesulfobacteriota</taxon>
        <taxon>Desulfovibrionia</taxon>
        <taxon>Desulfovibrionales</taxon>
        <taxon>Desulfovibrionaceae</taxon>
    </lineage>
</organism>
<name>A0A6I6JMP6_9BACT</name>
<keyword evidence="3" id="KW-1185">Reference proteome</keyword>
<evidence type="ECO:0000256" key="1">
    <source>
        <dbReference type="SAM" id="SignalP"/>
    </source>
</evidence>
<proteinExistence type="predicted"/>
<evidence type="ECO:0000313" key="2">
    <source>
        <dbReference type="EMBL" id="QGY38964.1"/>
    </source>
</evidence>
<dbReference type="KEGG" id="psel:GM415_02035"/>
<dbReference type="EMBL" id="CP046400">
    <property type="protein sequence ID" value="QGY38964.1"/>
    <property type="molecule type" value="Genomic_DNA"/>
</dbReference>
<evidence type="ECO:0000313" key="3">
    <source>
        <dbReference type="Proteomes" id="UP000428328"/>
    </source>
</evidence>